<dbReference type="Pfam" id="PF01590">
    <property type="entry name" value="GAF"/>
    <property type="match status" value="1"/>
</dbReference>
<dbReference type="Pfam" id="PF13556">
    <property type="entry name" value="HTH_30"/>
    <property type="match status" value="1"/>
</dbReference>
<accession>A0ABN2J4A0</accession>
<sequence length="571" mass="61994">MCVEHTVEHDEQPEHPASRSREELLRVLLDTATDLTALRDVEALLQAIVRRTRAIVGADMAYISLNDAERGDTYIRRSDGVSTPAYRTLRMPLGAGVLGQVATGLAPFQTSEYPADDTIVHDPRVDEIVRAEGVHAIMGAPLHVAGKVIGALIVAERRPRRFSPEEVGVVESIAAQAAVAIDNSLRFEEIARHAERLDREQRRSAAELTLATRVLELDRRLMDAVMVAPDVRRVLTLGAGVLDCDLSLRDQAGAVLATSVADGADLPEGPASPPRAGTAIAVTAATEHLGTLAAPVALDEPSRALLERVAVHVALALLFARAEEDADLRGQHELHDDLLELGDRDVPRERLERRMRRWGLHPDDRLWCVAVATPRAELRGRLQELRAAGGRAVLTAHEDHVCLVTADPGWEEALRRTAGRHGWRLRAGVGGPSDSLRGLGDAHRRAALALGSLVTLDRDGVLDGGELGMLGALLGLARQGELPPSLTAGIDPLVAYDAERSADLTRTAFYFLETDGNVARVAELLHLHRNTVRQRLDRIGRLLGPGWDVSPRRLDTHLALRVRDAQVGLGR</sequence>
<dbReference type="PANTHER" id="PTHR33744:SF1">
    <property type="entry name" value="DNA-BINDING TRANSCRIPTIONAL ACTIVATOR ADER"/>
    <property type="match status" value="1"/>
</dbReference>
<evidence type="ECO:0000259" key="2">
    <source>
        <dbReference type="SMART" id="SM00065"/>
    </source>
</evidence>
<dbReference type="Pfam" id="PF17853">
    <property type="entry name" value="GGDEF_2"/>
    <property type="match status" value="1"/>
</dbReference>
<dbReference type="SMART" id="SM00065">
    <property type="entry name" value="GAF"/>
    <property type="match status" value="1"/>
</dbReference>
<feature type="domain" description="GAF" evidence="2">
    <location>
        <begin position="40"/>
        <end position="191"/>
    </location>
</feature>
<protein>
    <submittedName>
        <fullName evidence="3">Helix-turn-helix domain-containing protein</fullName>
    </submittedName>
</protein>
<dbReference type="Gene3D" id="1.10.10.2840">
    <property type="entry name" value="PucR C-terminal helix-turn-helix domain"/>
    <property type="match status" value="1"/>
</dbReference>
<keyword evidence="4" id="KW-1185">Reference proteome</keyword>
<dbReference type="InterPro" id="IPR042070">
    <property type="entry name" value="PucR_C-HTH_sf"/>
</dbReference>
<organism evidence="3 4">
    <name type="scientific">Isoptericola hypogeus</name>
    <dbReference type="NCBI Taxonomy" id="300179"/>
    <lineage>
        <taxon>Bacteria</taxon>
        <taxon>Bacillati</taxon>
        <taxon>Actinomycetota</taxon>
        <taxon>Actinomycetes</taxon>
        <taxon>Micrococcales</taxon>
        <taxon>Promicromonosporaceae</taxon>
        <taxon>Isoptericola</taxon>
    </lineage>
</organism>
<dbReference type="SUPFAM" id="SSF55781">
    <property type="entry name" value="GAF domain-like"/>
    <property type="match status" value="1"/>
</dbReference>
<name>A0ABN2J4A0_9MICO</name>
<proteinExistence type="inferred from homology"/>
<evidence type="ECO:0000256" key="1">
    <source>
        <dbReference type="ARBA" id="ARBA00006754"/>
    </source>
</evidence>
<dbReference type="InterPro" id="IPR041522">
    <property type="entry name" value="CdaR_GGDEF"/>
</dbReference>
<comment type="caution">
    <text evidence="3">The sequence shown here is derived from an EMBL/GenBank/DDBJ whole genome shotgun (WGS) entry which is preliminary data.</text>
</comment>
<evidence type="ECO:0000313" key="3">
    <source>
        <dbReference type="EMBL" id="GAA1717740.1"/>
    </source>
</evidence>
<dbReference type="InterPro" id="IPR029016">
    <property type="entry name" value="GAF-like_dom_sf"/>
</dbReference>
<gene>
    <name evidence="3" type="ORF">GCM10009809_12090</name>
</gene>
<dbReference type="Gene3D" id="3.30.450.40">
    <property type="match status" value="1"/>
</dbReference>
<dbReference type="EMBL" id="BAAAPM010000003">
    <property type="protein sequence ID" value="GAA1717740.1"/>
    <property type="molecule type" value="Genomic_DNA"/>
</dbReference>
<evidence type="ECO:0000313" key="4">
    <source>
        <dbReference type="Proteomes" id="UP001501138"/>
    </source>
</evidence>
<dbReference type="InterPro" id="IPR003018">
    <property type="entry name" value="GAF"/>
</dbReference>
<dbReference type="PANTHER" id="PTHR33744">
    <property type="entry name" value="CARBOHYDRATE DIACID REGULATOR"/>
    <property type="match status" value="1"/>
</dbReference>
<reference evidence="3 4" key="1">
    <citation type="journal article" date="2019" name="Int. J. Syst. Evol. Microbiol.">
        <title>The Global Catalogue of Microorganisms (GCM) 10K type strain sequencing project: providing services to taxonomists for standard genome sequencing and annotation.</title>
        <authorList>
            <consortium name="The Broad Institute Genomics Platform"/>
            <consortium name="The Broad Institute Genome Sequencing Center for Infectious Disease"/>
            <person name="Wu L."/>
            <person name="Ma J."/>
        </authorList>
    </citation>
    <scope>NUCLEOTIDE SEQUENCE [LARGE SCALE GENOMIC DNA]</scope>
    <source>
        <strain evidence="3 4">JCM 15589</strain>
    </source>
</reference>
<dbReference type="Proteomes" id="UP001501138">
    <property type="component" value="Unassembled WGS sequence"/>
</dbReference>
<comment type="similarity">
    <text evidence="1">Belongs to the CdaR family.</text>
</comment>
<dbReference type="InterPro" id="IPR025736">
    <property type="entry name" value="PucR_C-HTH_dom"/>
</dbReference>
<dbReference type="InterPro" id="IPR051448">
    <property type="entry name" value="CdaR-like_regulators"/>
</dbReference>